<dbReference type="GeneID" id="20713355"/>
<dbReference type="AlphaFoldDB" id="J4C7G1"/>
<dbReference type="RefSeq" id="XP_009689279.1">
    <property type="nucleotide sequence ID" value="XM_009690984.1"/>
</dbReference>
<dbReference type="KEGG" id="tot:TOT_010000443"/>
<reference evidence="1 2" key="1">
    <citation type="journal article" date="2012" name="MBio">
        <title>Comparative genome analysis of three eukaryotic parasites with differing abilities to transform leukocytes reveals key mediators of Theileria-induced leukocyte transformation.</title>
        <authorList>
            <person name="Hayashida K."/>
            <person name="Hara Y."/>
            <person name="Abe T."/>
            <person name="Yamasaki C."/>
            <person name="Toyoda A."/>
            <person name="Kosuge T."/>
            <person name="Suzuki Y."/>
            <person name="Sato Y."/>
            <person name="Kawashima S."/>
            <person name="Katayama T."/>
            <person name="Wakaguri H."/>
            <person name="Inoue N."/>
            <person name="Homma K."/>
            <person name="Tada-Umezaki M."/>
            <person name="Yagi Y."/>
            <person name="Fujii Y."/>
            <person name="Habara T."/>
            <person name="Kanehisa M."/>
            <person name="Watanabe H."/>
            <person name="Ito K."/>
            <person name="Gojobori T."/>
            <person name="Sugawara H."/>
            <person name="Imanishi T."/>
            <person name="Weir W."/>
            <person name="Gardner M."/>
            <person name="Pain A."/>
            <person name="Shiels B."/>
            <person name="Hattori M."/>
            <person name="Nene V."/>
            <person name="Sugimoto C."/>
        </authorList>
    </citation>
    <scope>NUCLEOTIDE SEQUENCE [LARGE SCALE GENOMIC DNA]</scope>
    <source>
        <strain evidence="1 2">Shintoku</strain>
    </source>
</reference>
<organism evidence="1 2">
    <name type="scientific">Theileria orientalis strain Shintoku</name>
    <dbReference type="NCBI Taxonomy" id="869250"/>
    <lineage>
        <taxon>Eukaryota</taxon>
        <taxon>Sar</taxon>
        <taxon>Alveolata</taxon>
        <taxon>Apicomplexa</taxon>
        <taxon>Aconoidasida</taxon>
        <taxon>Piroplasmida</taxon>
        <taxon>Theileriidae</taxon>
        <taxon>Theileria</taxon>
    </lineage>
</organism>
<dbReference type="OrthoDB" id="10468894at2759"/>
<dbReference type="EMBL" id="AP011946">
    <property type="protein sequence ID" value="BAM38978.1"/>
    <property type="molecule type" value="Genomic_DNA"/>
</dbReference>
<accession>J4C7G1</accession>
<dbReference type="InterPro" id="IPR007480">
    <property type="entry name" value="DUF529"/>
</dbReference>
<name>J4C7G1_THEOR</name>
<proteinExistence type="predicted"/>
<gene>
    <name evidence="1" type="ORF">TOT_010000443</name>
</gene>
<dbReference type="Pfam" id="PF04385">
    <property type="entry name" value="FAINT"/>
    <property type="match status" value="1"/>
</dbReference>
<keyword evidence="2" id="KW-1185">Reference proteome</keyword>
<protein>
    <submittedName>
        <fullName evidence="1">Uncharacterized protein</fullName>
    </submittedName>
</protein>
<sequence>MNFHHTRIWKFICLVLVYKKFIIFTETSPSRFIACQSQTFLRTKRETEQKPPSLVSVNIQHHFNTDEIKYRYNSAQDSHTFIPVSPHLIHTVTKGTRELWNSEHKEYGTSVFVGTNDQGERIFRVYFSKYVPEPEFVTQSKKQDEDVSLEDFDKHLLILNLRNRQTTDRTEYVYDSTTGTHTFRALDPYLFGSVVKGDQPVWKPEIPVYPNKALVFKGQNDEPMIRLYFPIEPEPPPIEHFRPERKVQRMGGKRLKSHTYDSIANKTPISLNVDYNWSTPMWRYAEKNNTATYTPNEGYIFGLVKDVKGAGVSKKEAVIWKAREDLEYSTKVTYEHSESLVTVYSVNGTTRSFRKNEHNQWLEDNLYHFEPGLVKETCVIVDLDINEKGLKDVYEFSSYVEKDPLHTEKSTYKARVGYRFDMVRRGHEVIWRARNRTEYSSRVCVNRYFNVGKTNVFVYLPDGTVKKVTTQG</sequence>
<evidence type="ECO:0000313" key="1">
    <source>
        <dbReference type="EMBL" id="BAM38978.1"/>
    </source>
</evidence>
<dbReference type="Proteomes" id="UP000003786">
    <property type="component" value="Chromosome 1"/>
</dbReference>
<dbReference type="VEuPathDB" id="PiroplasmaDB:TOT_010000443"/>
<evidence type="ECO:0000313" key="2">
    <source>
        <dbReference type="Proteomes" id="UP000003786"/>
    </source>
</evidence>